<comment type="caution">
    <text evidence="2">The sequence shown here is derived from an EMBL/GenBank/DDBJ whole genome shotgun (WGS) entry which is preliminary data.</text>
</comment>
<keyword evidence="3" id="KW-1185">Reference proteome</keyword>
<evidence type="ECO:0000313" key="3">
    <source>
        <dbReference type="Proteomes" id="UP000011135"/>
    </source>
</evidence>
<dbReference type="OrthoDB" id="9815195at2"/>
<dbReference type="EMBL" id="AMZN01000070">
    <property type="protein sequence ID" value="ELR69669.1"/>
    <property type="molecule type" value="Genomic_DNA"/>
</dbReference>
<sequence>MKKVLVIASMLLISSASIFAIDPKSEKSELLTSFVESTYNLLKYEGKKPDFELYKRGIVGYLNLKKQNKLSNSKYLTLIDFRLSSNKKRMWVIDIKQNKVVYHSLVAHGRNTGNEFAKVFSNTPNSNSSSLGFYLTAETYYGKHGLSLRLDGMEPGFNNNARKRAVVMHSADYVDKSYTEAYGRIGRSFGCPSIPIDGHKELIGKLANNSCLFIYYPDKEYLQKSVLANEANAYEMLESSNYLL</sequence>
<dbReference type="Pfam" id="PF13645">
    <property type="entry name" value="YkuD_2"/>
    <property type="match status" value="1"/>
</dbReference>
<reference evidence="2 3" key="1">
    <citation type="submission" date="2012-12" db="EMBL/GenBank/DDBJ databases">
        <title>Genome assembly of Fulvivirga imtechensis AK7.</title>
        <authorList>
            <person name="Nupur N."/>
            <person name="Khatri I."/>
            <person name="Kumar R."/>
            <person name="Subramanian S."/>
            <person name="Pinnaka A."/>
        </authorList>
    </citation>
    <scope>NUCLEOTIDE SEQUENCE [LARGE SCALE GENOMIC DNA]</scope>
    <source>
        <strain evidence="2 3">AK7</strain>
    </source>
</reference>
<dbReference type="PATRIC" id="fig|1237149.3.peg.4362"/>
<organism evidence="2 3">
    <name type="scientific">Fulvivirga imtechensis AK7</name>
    <dbReference type="NCBI Taxonomy" id="1237149"/>
    <lineage>
        <taxon>Bacteria</taxon>
        <taxon>Pseudomonadati</taxon>
        <taxon>Bacteroidota</taxon>
        <taxon>Cytophagia</taxon>
        <taxon>Cytophagales</taxon>
        <taxon>Fulvivirgaceae</taxon>
        <taxon>Fulvivirga</taxon>
    </lineage>
</organism>
<dbReference type="PANTHER" id="PTHR38477">
    <property type="entry name" value="HYPOTHETICAL EXPORTED PROTEIN"/>
    <property type="match status" value="1"/>
</dbReference>
<name>L8JQB4_9BACT</name>
<dbReference type="RefSeq" id="WP_009582047.1">
    <property type="nucleotide sequence ID" value="NZ_AMZN01000070.1"/>
</dbReference>
<dbReference type="PANTHER" id="PTHR38477:SF1">
    <property type="entry name" value="MUREIN L,D-TRANSPEPTIDASE CATALYTIC DOMAIN FAMILY PROTEIN"/>
    <property type="match status" value="1"/>
</dbReference>
<dbReference type="AlphaFoldDB" id="L8JQB4"/>
<accession>L8JQB4</accession>
<dbReference type="eggNOG" id="COG1376">
    <property type="taxonomic scope" value="Bacteria"/>
</dbReference>
<keyword evidence="1" id="KW-0732">Signal</keyword>
<gene>
    <name evidence="2" type="ORF">C900_04894</name>
</gene>
<dbReference type="STRING" id="1237149.C900_04894"/>
<protein>
    <recommendedName>
        <fullName evidence="4">YkuD domain-containing protein</fullName>
    </recommendedName>
</protein>
<proteinExistence type="predicted"/>
<evidence type="ECO:0000313" key="2">
    <source>
        <dbReference type="EMBL" id="ELR69669.1"/>
    </source>
</evidence>
<feature type="signal peptide" evidence="1">
    <location>
        <begin position="1"/>
        <end position="20"/>
    </location>
</feature>
<evidence type="ECO:0008006" key="4">
    <source>
        <dbReference type="Google" id="ProtNLM"/>
    </source>
</evidence>
<feature type="chain" id="PRO_5003993383" description="YkuD domain-containing protein" evidence="1">
    <location>
        <begin position="21"/>
        <end position="244"/>
    </location>
</feature>
<dbReference type="InterPro" id="IPR032676">
    <property type="entry name" value="YkuD_2"/>
</dbReference>
<dbReference type="Proteomes" id="UP000011135">
    <property type="component" value="Unassembled WGS sequence"/>
</dbReference>
<evidence type="ECO:0000256" key="1">
    <source>
        <dbReference type="SAM" id="SignalP"/>
    </source>
</evidence>